<gene>
    <name evidence="1" type="ORF">DRJ26_03410</name>
</gene>
<accession>A0A497F2E8</accession>
<dbReference type="EMBL" id="QMRA01000068">
    <property type="protein sequence ID" value="RLE53402.1"/>
    <property type="molecule type" value="Genomic_DNA"/>
</dbReference>
<comment type="caution">
    <text evidence="1">The sequence shown here is derived from an EMBL/GenBank/DDBJ whole genome shotgun (WGS) entry which is preliminary data.</text>
</comment>
<name>A0A497F2E8_9CREN</name>
<evidence type="ECO:0000313" key="2">
    <source>
        <dbReference type="Proteomes" id="UP000269499"/>
    </source>
</evidence>
<evidence type="ECO:0008006" key="3">
    <source>
        <dbReference type="Google" id="ProtNLM"/>
    </source>
</evidence>
<organism evidence="1 2">
    <name type="scientific">Thermoproteota archaeon</name>
    <dbReference type="NCBI Taxonomy" id="2056631"/>
    <lineage>
        <taxon>Archaea</taxon>
        <taxon>Thermoproteota</taxon>
    </lineage>
</organism>
<dbReference type="Pfam" id="PF00702">
    <property type="entry name" value="Hydrolase"/>
    <property type="match status" value="1"/>
</dbReference>
<dbReference type="Proteomes" id="UP000269499">
    <property type="component" value="Unassembled WGS sequence"/>
</dbReference>
<dbReference type="InterPro" id="IPR036412">
    <property type="entry name" value="HAD-like_sf"/>
</dbReference>
<dbReference type="AlphaFoldDB" id="A0A497F2E8"/>
<evidence type="ECO:0000313" key="1">
    <source>
        <dbReference type="EMBL" id="RLE53402.1"/>
    </source>
</evidence>
<dbReference type="Gene3D" id="1.10.150.400">
    <property type="match status" value="1"/>
</dbReference>
<reference evidence="1 2" key="1">
    <citation type="submission" date="2018-06" db="EMBL/GenBank/DDBJ databases">
        <title>Extensive metabolic versatility and redundancy in microbially diverse, dynamic hydrothermal sediments.</title>
        <authorList>
            <person name="Dombrowski N."/>
            <person name="Teske A."/>
            <person name="Baker B.J."/>
        </authorList>
    </citation>
    <scope>NUCLEOTIDE SEQUENCE [LARGE SCALE GENOMIC DNA]</scope>
    <source>
        <strain evidence="1">B20_G2</strain>
    </source>
</reference>
<feature type="non-terminal residue" evidence="1">
    <location>
        <position position="164"/>
    </location>
</feature>
<sequence>MIRAVLFDFWRTLFQPAVEINEYYNIRVKKLFEILREVKRDLTLDEVGSAYREIRGLCDKIRCFGVEVPLFMEVKLLLYHLGIYSFSSSFIFKVMEAYMFPFIYHTRPRADAKEVLRRLRQLGLKVAIVSNVLSGRHITDALEKWRLIEYFDVTIYSDEIGFRK</sequence>
<protein>
    <recommendedName>
        <fullName evidence="3">HAD family hydrolase</fullName>
    </recommendedName>
</protein>
<proteinExistence type="predicted"/>
<dbReference type="Gene3D" id="3.40.50.1000">
    <property type="entry name" value="HAD superfamily/HAD-like"/>
    <property type="match status" value="1"/>
</dbReference>
<dbReference type="SUPFAM" id="SSF56784">
    <property type="entry name" value="HAD-like"/>
    <property type="match status" value="1"/>
</dbReference>
<dbReference type="InterPro" id="IPR023214">
    <property type="entry name" value="HAD_sf"/>
</dbReference>